<evidence type="ECO:0000256" key="1">
    <source>
        <dbReference type="SAM" id="MobiDB-lite"/>
    </source>
</evidence>
<sequence>MRERKILGLCIVTMLFATFAFLLAGCGPQNPQPEALPEASPEASPPASPGASPGVSPAPQGLVGLLL</sequence>
<feature type="compositionally biased region" description="Low complexity" evidence="1">
    <location>
        <begin position="49"/>
        <end position="60"/>
    </location>
</feature>
<accession>A0A7V4TEL0</accession>
<gene>
    <name evidence="2" type="ORF">ENW11_01115</name>
</gene>
<feature type="region of interest" description="Disordered" evidence="1">
    <location>
        <begin position="31"/>
        <end position="60"/>
    </location>
</feature>
<comment type="caution">
    <text evidence="2">The sequence shown here is derived from an EMBL/GenBank/DDBJ whole genome shotgun (WGS) entry which is preliminary data.</text>
</comment>
<organism evidence="2">
    <name type="scientific">Candidatus Caldatribacterium saccharofermentans</name>
    <dbReference type="NCBI Taxonomy" id="1454753"/>
    <lineage>
        <taxon>Bacteria</taxon>
        <taxon>Pseudomonadati</taxon>
        <taxon>Atribacterota</taxon>
        <taxon>Atribacteria</taxon>
        <taxon>Atribacterales</taxon>
        <taxon>Candidatus Caldatribacteriaceae</taxon>
        <taxon>Candidatus Caldatribacterium</taxon>
    </lineage>
</organism>
<name>A0A7V4TEL0_9BACT</name>
<feature type="compositionally biased region" description="Low complexity" evidence="1">
    <location>
        <begin position="32"/>
        <end position="42"/>
    </location>
</feature>
<proteinExistence type="predicted"/>
<dbReference type="AlphaFoldDB" id="A0A7V4TEL0"/>
<dbReference type="PROSITE" id="PS51257">
    <property type="entry name" value="PROKAR_LIPOPROTEIN"/>
    <property type="match status" value="1"/>
</dbReference>
<reference evidence="2" key="1">
    <citation type="journal article" date="2020" name="mSystems">
        <title>Genome- and Community-Level Interaction Insights into Carbon Utilization and Element Cycling Functions of Hydrothermarchaeota in Hydrothermal Sediment.</title>
        <authorList>
            <person name="Zhou Z."/>
            <person name="Liu Y."/>
            <person name="Xu W."/>
            <person name="Pan J."/>
            <person name="Luo Z.H."/>
            <person name="Li M."/>
        </authorList>
    </citation>
    <scope>NUCLEOTIDE SEQUENCE [LARGE SCALE GENOMIC DNA]</scope>
    <source>
        <strain evidence="2">SpSt-82</strain>
    </source>
</reference>
<evidence type="ECO:0000313" key="2">
    <source>
        <dbReference type="EMBL" id="HGY38401.1"/>
    </source>
</evidence>
<dbReference type="EMBL" id="DTIY01000006">
    <property type="protein sequence ID" value="HGY38401.1"/>
    <property type="molecule type" value="Genomic_DNA"/>
</dbReference>
<protein>
    <submittedName>
        <fullName evidence="2">Uncharacterized protein</fullName>
    </submittedName>
</protein>